<evidence type="ECO:0000313" key="10">
    <source>
        <dbReference type="Proteomes" id="UP000274429"/>
    </source>
</evidence>
<evidence type="ECO:0000313" key="9">
    <source>
        <dbReference type="EMBL" id="VDM25398.1"/>
    </source>
</evidence>
<dbReference type="EMBL" id="UYWX01005000">
    <property type="protein sequence ID" value="VDM25398.1"/>
    <property type="molecule type" value="Genomic_DNA"/>
</dbReference>
<sequence>MDSTAYNYSTGIATNNTGGNSISGASSNNRVILNVGGVRHETYKSTLKKIPATRLSRLTEALANYDPLLNEYFFDRHPAVFAQVLNYYRTGKLHYPVDVCGPLFEEELQFWGLDSNQVRRLYILFVLYGLRGAQLEQNNSVF</sequence>
<dbReference type="Pfam" id="PF02214">
    <property type="entry name" value="BTB_2"/>
    <property type="match status" value="1"/>
</dbReference>
<dbReference type="AlphaFoldDB" id="A0A0R3WV89"/>
<dbReference type="GO" id="GO:0032590">
    <property type="term" value="C:dendrite membrane"/>
    <property type="evidence" value="ECO:0007669"/>
    <property type="project" value="TreeGrafter"/>
</dbReference>
<dbReference type="GO" id="GO:0001508">
    <property type="term" value="P:action potential"/>
    <property type="evidence" value="ECO:0007669"/>
    <property type="project" value="TreeGrafter"/>
</dbReference>
<evidence type="ECO:0000256" key="4">
    <source>
        <dbReference type="ARBA" id="ARBA00022989"/>
    </source>
</evidence>
<keyword evidence="5" id="KW-0406">Ion transport</keyword>
<reference evidence="11" key="1">
    <citation type="submission" date="2017-02" db="UniProtKB">
        <authorList>
            <consortium name="WormBaseParasite"/>
        </authorList>
    </citation>
    <scope>IDENTIFICATION</scope>
</reference>
<organism evidence="11">
    <name type="scientific">Hydatigena taeniaeformis</name>
    <name type="common">Feline tapeworm</name>
    <name type="synonym">Taenia taeniaeformis</name>
    <dbReference type="NCBI Taxonomy" id="6205"/>
    <lineage>
        <taxon>Eukaryota</taxon>
        <taxon>Metazoa</taxon>
        <taxon>Spiralia</taxon>
        <taxon>Lophotrochozoa</taxon>
        <taxon>Platyhelminthes</taxon>
        <taxon>Cestoda</taxon>
        <taxon>Eucestoda</taxon>
        <taxon>Cyclophyllidea</taxon>
        <taxon>Taeniidae</taxon>
        <taxon>Hydatigera</taxon>
    </lineage>
</organism>
<proteinExistence type="predicted"/>
<dbReference type="InterPro" id="IPR003131">
    <property type="entry name" value="T1-type_BTB"/>
</dbReference>
<gene>
    <name evidence="9" type="ORF">TTAC_LOCUS4664</name>
</gene>
<keyword evidence="7" id="KW-0407">Ion channel</keyword>
<dbReference type="SMART" id="SM00225">
    <property type="entry name" value="BTB"/>
    <property type="match status" value="1"/>
</dbReference>
<keyword evidence="6" id="KW-0472">Membrane</keyword>
<evidence type="ECO:0000256" key="7">
    <source>
        <dbReference type="ARBA" id="ARBA00023303"/>
    </source>
</evidence>
<evidence type="ECO:0000256" key="5">
    <source>
        <dbReference type="ARBA" id="ARBA00023065"/>
    </source>
</evidence>
<dbReference type="WBParaSite" id="TTAC_0000467901-mRNA-1">
    <property type="protein sequence ID" value="TTAC_0000467901-mRNA-1"/>
    <property type="gene ID" value="TTAC_0000467901"/>
</dbReference>
<dbReference type="Proteomes" id="UP000274429">
    <property type="component" value="Unassembled WGS sequence"/>
</dbReference>
<keyword evidence="3" id="KW-0812">Transmembrane</keyword>
<keyword evidence="10" id="KW-1185">Reference proteome</keyword>
<evidence type="ECO:0000259" key="8">
    <source>
        <dbReference type="SMART" id="SM00225"/>
    </source>
</evidence>
<dbReference type="InterPro" id="IPR028325">
    <property type="entry name" value="VG_K_chnl"/>
</dbReference>
<dbReference type="InterPro" id="IPR003974">
    <property type="entry name" value="K_chnl_volt-dep_Kv3"/>
</dbReference>
<evidence type="ECO:0000256" key="2">
    <source>
        <dbReference type="ARBA" id="ARBA00022448"/>
    </source>
</evidence>
<dbReference type="Gene3D" id="3.30.710.10">
    <property type="entry name" value="Potassium Channel Kv1.1, Chain A"/>
    <property type="match status" value="1"/>
</dbReference>
<keyword evidence="4" id="KW-1133">Transmembrane helix</keyword>
<evidence type="ECO:0000256" key="1">
    <source>
        <dbReference type="ARBA" id="ARBA00004141"/>
    </source>
</evidence>
<evidence type="ECO:0000256" key="6">
    <source>
        <dbReference type="ARBA" id="ARBA00023136"/>
    </source>
</evidence>
<dbReference type="GO" id="GO:0005251">
    <property type="term" value="F:delayed rectifier potassium channel activity"/>
    <property type="evidence" value="ECO:0007669"/>
    <property type="project" value="TreeGrafter"/>
</dbReference>
<reference evidence="9 10" key="2">
    <citation type="submission" date="2018-11" db="EMBL/GenBank/DDBJ databases">
        <authorList>
            <consortium name="Pathogen Informatics"/>
        </authorList>
    </citation>
    <scope>NUCLEOTIDE SEQUENCE [LARGE SCALE GENOMIC DNA]</scope>
</reference>
<evidence type="ECO:0000256" key="3">
    <source>
        <dbReference type="ARBA" id="ARBA00022692"/>
    </source>
</evidence>
<dbReference type="STRING" id="6205.A0A0R3WV89"/>
<dbReference type="GO" id="GO:0032809">
    <property type="term" value="C:neuronal cell body membrane"/>
    <property type="evidence" value="ECO:0007669"/>
    <property type="project" value="TreeGrafter"/>
</dbReference>
<dbReference type="GO" id="GO:0043679">
    <property type="term" value="C:axon terminus"/>
    <property type="evidence" value="ECO:0007669"/>
    <property type="project" value="TreeGrafter"/>
</dbReference>
<protein>
    <submittedName>
        <fullName evidence="11">BTB domain-containing protein</fullName>
    </submittedName>
</protein>
<dbReference type="PANTHER" id="PTHR11537:SF252">
    <property type="entry name" value="POTASSIUM VOLTAGE-GATED CHANNEL PROTEIN SHAW"/>
    <property type="match status" value="1"/>
</dbReference>
<keyword evidence="2" id="KW-0813">Transport</keyword>
<dbReference type="GO" id="GO:0045211">
    <property type="term" value="C:postsynaptic membrane"/>
    <property type="evidence" value="ECO:0007669"/>
    <property type="project" value="TreeGrafter"/>
</dbReference>
<dbReference type="PRINTS" id="PR01498">
    <property type="entry name" value="SHAWCHANNEL"/>
</dbReference>
<accession>A0A0R3WV89</accession>
<dbReference type="InterPro" id="IPR011333">
    <property type="entry name" value="SKP1/BTB/POZ_sf"/>
</dbReference>
<evidence type="ECO:0000313" key="11">
    <source>
        <dbReference type="WBParaSite" id="TTAC_0000467901-mRNA-1"/>
    </source>
</evidence>
<dbReference type="GO" id="GO:0042734">
    <property type="term" value="C:presynaptic membrane"/>
    <property type="evidence" value="ECO:0007669"/>
    <property type="project" value="TreeGrafter"/>
</dbReference>
<dbReference type="PANTHER" id="PTHR11537">
    <property type="entry name" value="VOLTAGE-GATED POTASSIUM CHANNEL"/>
    <property type="match status" value="1"/>
</dbReference>
<dbReference type="SUPFAM" id="SSF54695">
    <property type="entry name" value="POZ domain"/>
    <property type="match status" value="1"/>
</dbReference>
<dbReference type="InterPro" id="IPR000210">
    <property type="entry name" value="BTB/POZ_dom"/>
</dbReference>
<dbReference type="FunFam" id="3.30.710.10:FF:000020">
    <property type="entry name" value="Potassium voltage-gated channel protein Shaw"/>
    <property type="match status" value="1"/>
</dbReference>
<comment type="subcellular location">
    <subcellularLocation>
        <location evidence="1">Membrane</location>
        <topology evidence="1">Multi-pass membrane protein</topology>
    </subcellularLocation>
</comment>
<dbReference type="GO" id="GO:0008076">
    <property type="term" value="C:voltage-gated potassium channel complex"/>
    <property type="evidence" value="ECO:0007669"/>
    <property type="project" value="InterPro"/>
</dbReference>
<feature type="domain" description="BTB" evidence="8">
    <location>
        <begin position="29"/>
        <end position="128"/>
    </location>
</feature>
<name>A0A0R3WV89_HYDTA</name>
<dbReference type="OrthoDB" id="10025005at2759"/>
<dbReference type="GO" id="GO:0051260">
    <property type="term" value="P:protein homooligomerization"/>
    <property type="evidence" value="ECO:0007669"/>
    <property type="project" value="InterPro"/>
</dbReference>